<dbReference type="Proteomes" id="UP001642409">
    <property type="component" value="Unassembled WGS sequence"/>
</dbReference>
<evidence type="ECO:0000313" key="3">
    <source>
        <dbReference type="EMBL" id="CAL6008710.1"/>
    </source>
</evidence>
<name>A0AA86NIR2_9EUKA</name>
<dbReference type="PANTHER" id="PTHR17571:SF34">
    <property type="entry name" value="ACROSOMAL PROTEIN SP-10"/>
    <property type="match status" value="1"/>
</dbReference>
<keyword evidence="1" id="KW-0175">Coiled coil</keyword>
<reference evidence="3 4" key="2">
    <citation type="submission" date="2024-07" db="EMBL/GenBank/DDBJ databases">
        <authorList>
            <person name="Akdeniz Z."/>
        </authorList>
    </citation>
    <scope>NUCLEOTIDE SEQUENCE [LARGE SCALE GENOMIC DNA]</scope>
</reference>
<keyword evidence="4" id="KW-1185">Reference proteome</keyword>
<evidence type="ECO:0000313" key="4">
    <source>
        <dbReference type="Proteomes" id="UP001642409"/>
    </source>
</evidence>
<sequence>MNNLQLEIIYWNLSSALEVAKYFNIQLLTQQTRKSNSTSHNCISFLAELKVHQLISILDQLYSQLKLINAGKETINQYYLKAAGVNLRQEEIAGLMDTIQKILETMANCGAKVKMIQIKALFQKVQSFGELQYQLFIVRFLLADPLLMAVFFAYLGGNMESDIPNGHIFVRKALSEEHPIANSIFCTQLSILIVKDFLRTGKHFINVNYLGCFYQNYFSIILQQMMTDSNCGQLLISSLLENIATIYLEKQKTHENTEVLVFFFISVLIEIKENLGGKFITWFQKSNIKEKDQILAQLKENQDETEDELNYKLMFSLLQKKALSQLFYVNGTPTRISSLVVRFEQYCNLSDVYLSSAYIQKQRLIFIQIIYHLYNRALQCIYTQINETTRPKELANYVGVLVQQFQSMLELIQHDSQYINELFNMYQMNDAIKFTTDIQHFLGLIELETPQIVNNIKNILKLIIDSRQISSDQMEMFSMYMMVFEQTGFMSKDLTEVISTLLQSILPQTKRNEVPMPQKYHNLYHLIDQLKQFSEQDRLEAFNRGLLLTSSIADLLELFTDYNVYLRKFYSYDAFIVNLSVIDQLKLTVLSYEFDQYEYQGSAKKLHSFKPYVFAPFKRTASISIQKPQNSQGVTQEEIDQQFGRIYSQPLTTNIDIDMSQFTMSKLNTYNVLDELNEINEVEDRKLEQKLKEQKEAKAEAAKQEALKNEAAKQEALKAEAAKQEALKNEAVKQEALKAEAAKQETLKNEAVKQEALKAEAAKQEALKNEAAKQEALKAEAAKQEALKNEAVKQEALKNEAVKQEALKAEAAKQEALKNEAAKQEALKNEAAKQEALKAEAAKQEALKAEAAKQEALKNEAVKQEALKAEAAKQEALKNEAVKQEALKAEAAKQEALKNEAAKQEALKNEAVKQEALKAEAAKQEALKAEAAKQEALKAEAAKQEALKNEAAKQEALKNEAAKQEALKAEAAKQEALKAEAAKQETLKNEAVKQEALKAEAAKQEALKAEAAKQEALKNEAVKQEALKAEAAKQETLKNEAVKQEALKAEAAKQEALKNEAAKQEALKNEAVKQEALKAEAAKQEALKAEAAKQEALKAEAAKQEALKNEAAKQEALKNEAAKQEALKAEAAKQEALKAEAAKQEALKNEAAKQEALKNEAAKQEDIQVNSRFQPLEFRDSMDMGDMMVVQAPAMMQSIKIVQPTEQLTPTKVLDIPAFPSSMLRLLGHEVNSSDLLQIQFILENQHMYPFTFSKPLPLPSLSEFFGSFPPIPASSPYLHTDQVTNNKSELSLEQLIEHYKAPLFTKSEVKSGSILIETVKALELLRIVKLYAHVNQPEIRLYIDSLANLQNTKLTLQQILNIFNPQPTQFAPDCFTAVRSFVAKSEVLKAYYVKNTHLPAHAVFNATHATNSPLSVLGFIWSLLLAYQDQFEDCQTKNCCHCGKTMSTFKYKFATFEKLATGGKLGTAMCPVCLRFAHAVCMGDGMCADCQKK</sequence>
<accession>A0AA86NIR2</accession>
<gene>
    <name evidence="3" type="ORF">HINF_LOCUS21247</name>
    <name evidence="2" type="ORF">HINF_LOCUS7676</name>
</gene>
<comment type="caution">
    <text evidence="2">The sequence shown here is derived from an EMBL/GenBank/DDBJ whole genome shotgun (WGS) entry which is preliminary data.</text>
</comment>
<feature type="coiled-coil region" evidence="1">
    <location>
        <begin position="673"/>
        <end position="1167"/>
    </location>
</feature>
<evidence type="ECO:0000313" key="2">
    <source>
        <dbReference type="EMBL" id="CAI9920031.1"/>
    </source>
</evidence>
<dbReference type="PANTHER" id="PTHR17571">
    <property type="entry name" value="URINARY PROTEIN RUP /ACROSOMAL PROTEIN SP-10"/>
    <property type="match status" value="1"/>
</dbReference>
<evidence type="ECO:0000256" key="1">
    <source>
        <dbReference type="SAM" id="Coils"/>
    </source>
</evidence>
<protein>
    <submittedName>
        <fullName evidence="2">Uncharacterized protein</fullName>
    </submittedName>
</protein>
<dbReference type="EMBL" id="CATOUU010000195">
    <property type="protein sequence ID" value="CAI9920031.1"/>
    <property type="molecule type" value="Genomic_DNA"/>
</dbReference>
<dbReference type="EMBL" id="CAXDID020000058">
    <property type="protein sequence ID" value="CAL6008710.1"/>
    <property type="molecule type" value="Genomic_DNA"/>
</dbReference>
<proteinExistence type="predicted"/>
<dbReference type="InterPro" id="IPR052671">
    <property type="entry name" value="Acrosomal_SP-10-like"/>
</dbReference>
<organism evidence="2">
    <name type="scientific">Hexamita inflata</name>
    <dbReference type="NCBI Taxonomy" id="28002"/>
    <lineage>
        <taxon>Eukaryota</taxon>
        <taxon>Metamonada</taxon>
        <taxon>Diplomonadida</taxon>
        <taxon>Hexamitidae</taxon>
        <taxon>Hexamitinae</taxon>
        <taxon>Hexamita</taxon>
    </lineage>
</organism>
<reference evidence="2" key="1">
    <citation type="submission" date="2023-06" db="EMBL/GenBank/DDBJ databases">
        <authorList>
            <person name="Kurt Z."/>
        </authorList>
    </citation>
    <scope>NUCLEOTIDE SEQUENCE</scope>
</reference>